<reference evidence="3" key="1">
    <citation type="submission" date="2016-07" db="EMBL/GenBank/DDBJ databases">
        <title>Nontailed viruses are major unrecognized killers of bacteria in the ocean.</title>
        <authorList>
            <person name="Kauffman K."/>
            <person name="Hussain F."/>
            <person name="Yang J."/>
            <person name="Arevalo P."/>
            <person name="Brown J."/>
            <person name="Cutler M."/>
            <person name="Kelly L."/>
            <person name="Polz M.F."/>
        </authorList>
    </citation>
    <scope>NUCLEOTIDE SEQUENCE [LARGE SCALE GENOMIC DNA]</scope>
    <source>
        <strain evidence="3">10N.286.55.C1</strain>
    </source>
</reference>
<dbReference type="InterPro" id="IPR036515">
    <property type="entry name" value="Transposase_17_sf"/>
</dbReference>
<dbReference type="GO" id="GO:0004803">
    <property type="term" value="F:transposase activity"/>
    <property type="evidence" value="ECO:0007669"/>
    <property type="project" value="InterPro"/>
</dbReference>
<dbReference type="EMBL" id="MCSI01000117">
    <property type="protein sequence ID" value="PME64583.1"/>
    <property type="molecule type" value="Genomic_DNA"/>
</dbReference>
<dbReference type="Pfam" id="PF01797">
    <property type="entry name" value="Y1_Tnp"/>
    <property type="match status" value="1"/>
</dbReference>
<dbReference type="PANTHER" id="PTHR34322:SF2">
    <property type="entry name" value="TRANSPOSASE IS200-LIKE DOMAIN-CONTAINING PROTEIN"/>
    <property type="match status" value="1"/>
</dbReference>
<dbReference type="Gene3D" id="3.30.70.1290">
    <property type="entry name" value="Transposase IS200-like"/>
    <property type="match status" value="1"/>
</dbReference>
<dbReference type="Proteomes" id="UP000235778">
    <property type="component" value="Unassembled WGS sequence"/>
</dbReference>
<dbReference type="GO" id="GO:0006313">
    <property type="term" value="P:DNA transposition"/>
    <property type="evidence" value="ECO:0007669"/>
    <property type="project" value="InterPro"/>
</dbReference>
<dbReference type="SMART" id="SM01321">
    <property type="entry name" value="Y1_Tnp"/>
    <property type="match status" value="1"/>
</dbReference>
<organism evidence="2 3">
    <name type="scientific">Vibrio lentus</name>
    <dbReference type="NCBI Taxonomy" id="136468"/>
    <lineage>
        <taxon>Bacteria</taxon>
        <taxon>Pseudomonadati</taxon>
        <taxon>Pseudomonadota</taxon>
        <taxon>Gammaproteobacteria</taxon>
        <taxon>Vibrionales</taxon>
        <taxon>Vibrionaceae</taxon>
        <taxon>Vibrio</taxon>
    </lineage>
</organism>
<accession>A0A1B9Q9R1</accession>
<sequence>MSRPLRIEFAGALYHVTSRGNARQPIYLEEQDFDLFLEVLAKVCERFNWVVHSYCLMTNHYHLLLETPDGNLSKGMRQLNGVYTQRFNRKHRRVGHLYQGRYKAILVDKESYLLEVGRYILLNPIRAHMVDSPAEYQWSSWHAIMGEDEAPEWLAVNQTLLLFDSQRTIASQKYHDFVLSGIGKPLWNNLKQQVFLGSEDFIYSHMESSNVEEGDIAEIPAKQRRPKPLSLQQYTINASTRDEAITSAFASGGYTQKQLGDFFGLHYSRISRIVAKSKT</sequence>
<feature type="domain" description="Transposase IS200-like" evidence="1">
    <location>
        <begin position="9"/>
        <end position="123"/>
    </location>
</feature>
<dbReference type="AlphaFoldDB" id="A0A1B9Q9R1"/>
<dbReference type="GO" id="GO:0003677">
    <property type="term" value="F:DNA binding"/>
    <property type="evidence" value="ECO:0007669"/>
    <property type="project" value="InterPro"/>
</dbReference>
<dbReference type="PANTHER" id="PTHR34322">
    <property type="entry name" value="TRANSPOSASE, Y1_TNP DOMAIN-CONTAINING"/>
    <property type="match status" value="1"/>
</dbReference>
<evidence type="ECO:0000313" key="2">
    <source>
        <dbReference type="EMBL" id="PME64583.1"/>
    </source>
</evidence>
<evidence type="ECO:0000259" key="1">
    <source>
        <dbReference type="SMART" id="SM01321"/>
    </source>
</evidence>
<evidence type="ECO:0000313" key="3">
    <source>
        <dbReference type="Proteomes" id="UP000235778"/>
    </source>
</evidence>
<dbReference type="SUPFAM" id="SSF143422">
    <property type="entry name" value="Transposase IS200-like"/>
    <property type="match status" value="1"/>
</dbReference>
<dbReference type="InterPro" id="IPR002686">
    <property type="entry name" value="Transposase_17"/>
</dbReference>
<dbReference type="RefSeq" id="WP_029225834.1">
    <property type="nucleotide sequence ID" value="NZ_MAKA01000166.1"/>
</dbReference>
<protein>
    <submittedName>
        <fullName evidence="2">Addiction module toxin RelE</fullName>
    </submittedName>
</protein>
<name>A0A1B9Q9R1_9VIBR</name>
<proteinExistence type="predicted"/>
<dbReference type="NCBIfam" id="NF047646">
    <property type="entry name" value="REP_Tyr_transpos"/>
    <property type="match status" value="1"/>
</dbReference>
<comment type="caution">
    <text evidence="2">The sequence shown here is derived from an EMBL/GenBank/DDBJ whole genome shotgun (WGS) entry which is preliminary data.</text>
</comment>
<gene>
    <name evidence="2" type="ORF">BCV30_07740</name>
</gene>